<dbReference type="PANTHER" id="PTHR16011:SF0">
    <property type="entry name" value="INTRAFLAGELLAR TRANSPORT PROTEIN 57 HOMOLOG"/>
    <property type="match status" value="1"/>
</dbReference>
<dbReference type="GO" id="GO:0005929">
    <property type="term" value="C:cilium"/>
    <property type="evidence" value="ECO:0000318"/>
    <property type="project" value="GO_Central"/>
</dbReference>
<comment type="similarity">
    <text evidence="2">Belongs to the IFT57 family.</text>
</comment>
<reference evidence="7 8" key="1">
    <citation type="journal article" date="2014" name="Nat. Commun.">
        <title>Klebsormidium flaccidum genome reveals primary factors for plant terrestrial adaptation.</title>
        <authorList>
            <person name="Hori K."/>
            <person name="Maruyama F."/>
            <person name="Fujisawa T."/>
            <person name="Togashi T."/>
            <person name="Yamamoto N."/>
            <person name="Seo M."/>
            <person name="Sato S."/>
            <person name="Yamada T."/>
            <person name="Mori H."/>
            <person name="Tajima N."/>
            <person name="Moriyama T."/>
            <person name="Ikeuchi M."/>
            <person name="Watanabe M."/>
            <person name="Wada H."/>
            <person name="Kobayashi K."/>
            <person name="Saito M."/>
            <person name="Masuda T."/>
            <person name="Sasaki-Sekimoto Y."/>
            <person name="Mashiguchi K."/>
            <person name="Awai K."/>
            <person name="Shimojima M."/>
            <person name="Masuda S."/>
            <person name="Iwai M."/>
            <person name="Nobusawa T."/>
            <person name="Narise T."/>
            <person name="Kondo S."/>
            <person name="Saito H."/>
            <person name="Sato R."/>
            <person name="Murakawa M."/>
            <person name="Ihara Y."/>
            <person name="Oshima-Yamada Y."/>
            <person name="Ohtaka K."/>
            <person name="Satoh M."/>
            <person name="Sonobe K."/>
            <person name="Ishii M."/>
            <person name="Ohtani R."/>
            <person name="Kanamori-Sato M."/>
            <person name="Honoki R."/>
            <person name="Miyazaki D."/>
            <person name="Mochizuki H."/>
            <person name="Umetsu J."/>
            <person name="Higashi K."/>
            <person name="Shibata D."/>
            <person name="Kamiya Y."/>
            <person name="Sato N."/>
            <person name="Nakamura Y."/>
            <person name="Tabata S."/>
            <person name="Ida S."/>
            <person name="Kurokawa K."/>
            <person name="Ohta H."/>
        </authorList>
    </citation>
    <scope>NUCLEOTIDE SEQUENCE [LARGE SCALE GENOMIC DNA]</scope>
    <source>
        <strain evidence="7 8">NIES-2285</strain>
    </source>
</reference>
<feature type="coiled-coil region" evidence="5">
    <location>
        <begin position="334"/>
        <end position="409"/>
    </location>
</feature>
<proteinExistence type="inferred from homology"/>
<dbReference type="PANTHER" id="PTHR16011">
    <property type="entry name" value="IFT57/HIPPI"/>
    <property type="match status" value="1"/>
</dbReference>
<evidence type="ECO:0000256" key="3">
    <source>
        <dbReference type="ARBA" id="ARBA00023069"/>
    </source>
</evidence>
<dbReference type="InterPro" id="IPR019530">
    <property type="entry name" value="Intra-flagellar_transport_57"/>
</dbReference>
<evidence type="ECO:0000313" key="8">
    <source>
        <dbReference type="Proteomes" id="UP000054558"/>
    </source>
</evidence>
<dbReference type="AlphaFoldDB" id="A0A1Y1HVJ0"/>
<gene>
    <name evidence="7" type="ORF">KFL_000560350</name>
</gene>
<evidence type="ECO:0000256" key="5">
    <source>
        <dbReference type="SAM" id="Coils"/>
    </source>
</evidence>
<evidence type="ECO:0000256" key="1">
    <source>
        <dbReference type="ARBA" id="ARBA00004138"/>
    </source>
</evidence>
<keyword evidence="8" id="KW-1185">Reference proteome</keyword>
<evidence type="ECO:0000256" key="4">
    <source>
        <dbReference type="ARBA" id="ARBA00023273"/>
    </source>
</evidence>
<keyword evidence="7" id="KW-0282">Flagellum</keyword>
<accession>A0A1Y1HVJ0</accession>
<dbReference type="GO" id="GO:0005815">
    <property type="term" value="C:microtubule organizing center"/>
    <property type="evidence" value="ECO:0000318"/>
    <property type="project" value="GO_Central"/>
</dbReference>
<name>A0A1Y1HVJ0_KLENI</name>
<evidence type="ECO:0000256" key="6">
    <source>
        <dbReference type="SAM" id="MobiDB-lite"/>
    </source>
</evidence>
<dbReference type="Pfam" id="PF10498">
    <property type="entry name" value="IFT57"/>
    <property type="match status" value="1"/>
</dbReference>
<keyword evidence="3" id="KW-0969">Cilium</keyword>
<organism evidence="7 8">
    <name type="scientific">Klebsormidium nitens</name>
    <name type="common">Green alga</name>
    <name type="synonym">Ulothrix nitens</name>
    <dbReference type="NCBI Taxonomy" id="105231"/>
    <lineage>
        <taxon>Eukaryota</taxon>
        <taxon>Viridiplantae</taxon>
        <taxon>Streptophyta</taxon>
        <taxon>Klebsormidiophyceae</taxon>
        <taxon>Klebsormidiales</taxon>
        <taxon>Klebsormidiaceae</taxon>
        <taxon>Klebsormidium</taxon>
    </lineage>
</organism>
<evidence type="ECO:0000313" key="7">
    <source>
        <dbReference type="EMBL" id="GAQ80546.1"/>
    </source>
</evidence>
<dbReference type="OrthoDB" id="423881at2759"/>
<dbReference type="GO" id="GO:0042073">
    <property type="term" value="P:intraciliary transport"/>
    <property type="evidence" value="ECO:0000318"/>
    <property type="project" value="GO_Central"/>
</dbReference>
<dbReference type="GO" id="GO:1905515">
    <property type="term" value="P:non-motile cilium assembly"/>
    <property type="evidence" value="ECO:0000318"/>
    <property type="project" value="GO_Central"/>
</dbReference>
<dbReference type="OMA" id="VHAHDQD"/>
<comment type="subcellular location">
    <subcellularLocation>
        <location evidence="1">Cell projection</location>
        <location evidence="1">Cilium</location>
    </subcellularLocation>
</comment>
<dbReference type="Proteomes" id="UP000054558">
    <property type="component" value="Unassembled WGS sequence"/>
</dbReference>
<dbReference type="GO" id="GO:0005794">
    <property type="term" value="C:Golgi apparatus"/>
    <property type="evidence" value="ECO:0000318"/>
    <property type="project" value="GO_Central"/>
</dbReference>
<protein>
    <submittedName>
        <fullName evidence="7">Intraflagellar transport protein 57</fullName>
    </submittedName>
</protein>
<keyword evidence="4" id="KW-0966">Cell projection</keyword>
<feature type="compositionally biased region" description="Basic residues" evidence="6">
    <location>
        <begin position="1"/>
        <end position="10"/>
    </location>
</feature>
<dbReference type="EMBL" id="DF237005">
    <property type="protein sequence ID" value="GAQ80546.1"/>
    <property type="molecule type" value="Genomic_DNA"/>
</dbReference>
<sequence length="433" mass="48207">MASHARRSMSRSRQYSDSGGDLDGDATMGPETGAPGRAAPSGRSVEPEAPADVLVEFIVEKLKLLNYEKEFCKRRRPPWPPLARTYFAYPSNNANEQLFYFTSLVTFLLSLSGRRFKEPGQFDDPNATCTNILMELQNLGFAPPSFPPAKLKQGYGDAVCGVLDGLASLALEKQKFVFRAPVYKSESYPEEAEADEEGDEDDILDEAMMPDLDDDDDALVGVTSRDTGAGPSIALQAPLESKVDPAEWKLELERVGPQLRLTVVADVKDWRTHLEQASQQHGEIAKSLPEGKGQLDKVESEVAAALEKLSTREKYINSQFVELTQDYRTKRDVLSEKQEAYNKSMDSIAKLTDELAHISERLESIKQTMDERGNDISDSSPLVKIKKAIEALKSELKQMEVRIGVAEHTLLQVNLKRRDKGALNGAYNKEELY</sequence>
<feature type="region of interest" description="Disordered" evidence="6">
    <location>
        <begin position="1"/>
        <end position="46"/>
    </location>
</feature>
<evidence type="ECO:0000256" key="2">
    <source>
        <dbReference type="ARBA" id="ARBA00009415"/>
    </source>
</evidence>
<keyword evidence="5" id="KW-0175">Coiled coil</keyword>
<dbReference type="STRING" id="105231.A0A1Y1HVJ0"/>
<dbReference type="GO" id="GO:0030992">
    <property type="term" value="C:intraciliary transport particle B"/>
    <property type="evidence" value="ECO:0000318"/>
    <property type="project" value="GO_Central"/>
</dbReference>